<organism evidence="2 3">
    <name type="scientific">Paramarasmius palmivorus</name>
    <dbReference type="NCBI Taxonomy" id="297713"/>
    <lineage>
        <taxon>Eukaryota</taxon>
        <taxon>Fungi</taxon>
        <taxon>Dikarya</taxon>
        <taxon>Basidiomycota</taxon>
        <taxon>Agaricomycotina</taxon>
        <taxon>Agaricomycetes</taxon>
        <taxon>Agaricomycetidae</taxon>
        <taxon>Agaricales</taxon>
        <taxon>Marasmiineae</taxon>
        <taxon>Marasmiaceae</taxon>
        <taxon>Paramarasmius</taxon>
    </lineage>
</organism>
<proteinExistence type="predicted"/>
<feature type="compositionally biased region" description="Basic and acidic residues" evidence="1">
    <location>
        <begin position="246"/>
        <end position="255"/>
    </location>
</feature>
<evidence type="ECO:0000256" key="1">
    <source>
        <dbReference type="SAM" id="MobiDB-lite"/>
    </source>
</evidence>
<comment type="caution">
    <text evidence="2">The sequence shown here is derived from an EMBL/GenBank/DDBJ whole genome shotgun (WGS) entry which is preliminary data.</text>
</comment>
<sequence>MPSSSTLSHTHIYARPSPLAELTRDLNHLLLRISLPLTLTSPTELTPTLILAILESILEQRLPLEHEVRRCRTEDARVICMKMVLGVLQTDVLVQLGGDAEGHLTTLSDVDPARLAKGEMPEIGKVARAFCWVGDHLINESQSHTKHQRHSSSSTRKSKSLVASSSPSPSRRHVIESNTSIQDLSIRSDLGLPHLSSFDSPGSSSSTISLSNRHPSRPRCIHEVSSPSETQFETRRSRHRQRNKTPHRDNSHDSSVESFLVPVPLPPVRESGFIEEVDEDEEIRSFERSRDSDIPFLASHSSDSDTSFIVPEGASHARTIELLKERAQLLYRIAKLQQHERG</sequence>
<evidence type="ECO:0000313" key="2">
    <source>
        <dbReference type="EMBL" id="KAK7034545.1"/>
    </source>
</evidence>
<dbReference type="EMBL" id="JAYKXP010000057">
    <property type="protein sequence ID" value="KAK7034545.1"/>
    <property type="molecule type" value="Genomic_DNA"/>
</dbReference>
<reference evidence="2 3" key="1">
    <citation type="submission" date="2024-01" db="EMBL/GenBank/DDBJ databases">
        <title>A draft genome for a cacao thread blight-causing isolate of Paramarasmius palmivorus.</title>
        <authorList>
            <person name="Baruah I.K."/>
            <person name="Bukari Y."/>
            <person name="Amoako-Attah I."/>
            <person name="Meinhardt L.W."/>
            <person name="Bailey B.A."/>
            <person name="Cohen S.P."/>
        </authorList>
    </citation>
    <scope>NUCLEOTIDE SEQUENCE [LARGE SCALE GENOMIC DNA]</scope>
    <source>
        <strain evidence="2 3">GH-12</strain>
    </source>
</reference>
<dbReference type="Proteomes" id="UP001383192">
    <property type="component" value="Unassembled WGS sequence"/>
</dbReference>
<name>A0AAW0C890_9AGAR</name>
<protein>
    <submittedName>
        <fullName evidence="2">Uncharacterized protein</fullName>
    </submittedName>
</protein>
<feature type="region of interest" description="Disordered" evidence="1">
    <location>
        <begin position="141"/>
        <end position="180"/>
    </location>
</feature>
<accession>A0AAW0C890</accession>
<dbReference type="AlphaFoldDB" id="A0AAW0C890"/>
<keyword evidence="3" id="KW-1185">Reference proteome</keyword>
<feature type="compositionally biased region" description="Low complexity" evidence="1">
    <location>
        <begin position="151"/>
        <end position="169"/>
    </location>
</feature>
<feature type="region of interest" description="Disordered" evidence="1">
    <location>
        <begin position="197"/>
        <end position="258"/>
    </location>
</feature>
<evidence type="ECO:0000313" key="3">
    <source>
        <dbReference type="Proteomes" id="UP001383192"/>
    </source>
</evidence>
<feature type="compositionally biased region" description="Low complexity" evidence="1">
    <location>
        <begin position="197"/>
        <end position="211"/>
    </location>
</feature>
<feature type="compositionally biased region" description="Basic residues" evidence="1">
    <location>
        <begin position="236"/>
        <end position="245"/>
    </location>
</feature>
<gene>
    <name evidence="2" type="ORF">VNI00_012392</name>
</gene>